<name>A0AC34QC42_9BILA</name>
<evidence type="ECO:0000313" key="1">
    <source>
        <dbReference type="Proteomes" id="UP000887576"/>
    </source>
</evidence>
<evidence type="ECO:0000313" key="2">
    <source>
        <dbReference type="WBParaSite" id="JU765_v2.g14996.t1"/>
    </source>
</evidence>
<accession>A0AC34QC42</accession>
<organism evidence="1 2">
    <name type="scientific">Panagrolaimus sp. JU765</name>
    <dbReference type="NCBI Taxonomy" id="591449"/>
    <lineage>
        <taxon>Eukaryota</taxon>
        <taxon>Metazoa</taxon>
        <taxon>Ecdysozoa</taxon>
        <taxon>Nematoda</taxon>
        <taxon>Chromadorea</taxon>
        <taxon>Rhabditida</taxon>
        <taxon>Tylenchina</taxon>
        <taxon>Panagrolaimomorpha</taxon>
        <taxon>Panagrolaimoidea</taxon>
        <taxon>Panagrolaimidae</taxon>
        <taxon>Panagrolaimus</taxon>
    </lineage>
</organism>
<proteinExistence type="predicted"/>
<sequence length="81" mass="9119">MIHEVAPQRRAEIRSLFSSILHLCKIREPGDETANEVVNNYFGMVSDLLNQSGIHQETIDQAKTSLEIIRTASINILVDVE</sequence>
<dbReference type="WBParaSite" id="JU765_v2.g14996.t1">
    <property type="protein sequence ID" value="JU765_v2.g14996.t1"/>
    <property type="gene ID" value="JU765_v2.g14996"/>
</dbReference>
<dbReference type="Proteomes" id="UP000887576">
    <property type="component" value="Unplaced"/>
</dbReference>
<protein>
    <submittedName>
        <fullName evidence="2">Uncharacterized protein</fullName>
    </submittedName>
</protein>
<reference evidence="2" key="1">
    <citation type="submission" date="2022-11" db="UniProtKB">
        <authorList>
            <consortium name="WormBaseParasite"/>
        </authorList>
    </citation>
    <scope>IDENTIFICATION</scope>
</reference>